<keyword evidence="9 18" id="KW-0418">Kinase</keyword>
<evidence type="ECO:0000256" key="15">
    <source>
        <dbReference type="SAM" id="MobiDB-lite"/>
    </source>
</evidence>
<dbReference type="GO" id="GO:0004674">
    <property type="term" value="F:protein serine/threonine kinase activity"/>
    <property type="evidence" value="ECO:0007669"/>
    <property type="project" value="UniProtKB-KW"/>
</dbReference>
<dbReference type="FunFam" id="3.10.20.90:FF:000043">
    <property type="entry name" value="serine/threonine-protein kinase OSR1 isoform X1"/>
    <property type="match status" value="1"/>
</dbReference>
<dbReference type="GeneID" id="105907937"/>
<feature type="binding site" evidence="14">
    <location>
        <position position="58"/>
    </location>
    <ligand>
        <name>ATP</name>
        <dbReference type="ChEBI" id="CHEBI:30616"/>
    </ligand>
</feature>
<evidence type="ECO:0000256" key="6">
    <source>
        <dbReference type="ARBA" id="ARBA00022553"/>
    </source>
</evidence>
<dbReference type="CDD" id="cd06610">
    <property type="entry name" value="STKc_OSR1_SPAK"/>
    <property type="match status" value="1"/>
</dbReference>
<evidence type="ECO:0000256" key="2">
    <source>
        <dbReference type="ARBA" id="ARBA00008874"/>
    </source>
</evidence>
<comment type="catalytic activity">
    <reaction evidence="13">
        <text>L-seryl-[protein] + ATP = O-phospho-L-seryl-[protein] + ADP + H(+)</text>
        <dbReference type="Rhea" id="RHEA:17989"/>
        <dbReference type="Rhea" id="RHEA-COMP:9863"/>
        <dbReference type="Rhea" id="RHEA-COMP:11604"/>
        <dbReference type="ChEBI" id="CHEBI:15378"/>
        <dbReference type="ChEBI" id="CHEBI:29999"/>
        <dbReference type="ChEBI" id="CHEBI:30616"/>
        <dbReference type="ChEBI" id="CHEBI:83421"/>
        <dbReference type="ChEBI" id="CHEBI:456216"/>
        <dbReference type="EC" id="2.7.11.1"/>
    </reaction>
</comment>
<dbReference type="AlphaFoldDB" id="A0A6P8ER24"/>
<dbReference type="PANTHER" id="PTHR48012:SF14">
    <property type="entry name" value="STE20_SPS1-RELATED PROLINE-ALANINE-RICH PROTEIN KINASE"/>
    <property type="match status" value="1"/>
</dbReference>
<dbReference type="PANTHER" id="PTHR48012">
    <property type="entry name" value="STERILE20-LIKE KINASE, ISOFORM B-RELATED"/>
    <property type="match status" value="1"/>
</dbReference>
<evidence type="ECO:0000256" key="10">
    <source>
        <dbReference type="ARBA" id="ARBA00022840"/>
    </source>
</evidence>
<organism evidence="17 18">
    <name type="scientific">Clupea harengus</name>
    <name type="common">Atlantic herring</name>
    <dbReference type="NCBI Taxonomy" id="7950"/>
    <lineage>
        <taxon>Eukaryota</taxon>
        <taxon>Metazoa</taxon>
        <taxon>Chordata</taxon>
        <taxon>Craniata</taxon>
        <taxon>Vertebrata</taxon>
        <taxon>Euteleostomi</taxon>
        <taxon>Actinopterygii</taxon>
        <taxon>Neopterygii</taxon>
        <taxon>Teleostei</taxon>
        <taxon>Clupei</taxon>
        <taxon>Clupeiformes</taxon>
        <taxon>Clupeoidei</taxon>
        <taxon>Clupeidae</taxon>
        <taxon>Clupea</taxon>
    </lineage>
</organism>
<dbReference type="InterPro" id="IPR050629">
    <property type="entry name" value="STE20/SPS1-PAK"/>
</dbReference>
<dbReference type="CTD" id="27347"/>
<evidence type="ECO:0000256" key="4">
    <source>
        <dbReference type="ARBA" id="ARBA00022490"/>
    </source>
</evidence>
<proteinExistence type="inferred from homology"/>
<evidence type="ECO:0000256" key="7">
    <source>
        <dbReference type="ARBA" id="ARBA00022679"/>
    </source>
</evidence>
<dbReference type="FunFam" id="1.10.510.10:FF:000068">
    <property type="entry name" value="STE20/SPS1-related proline-alanine-rich protein kinase"/>
    <property type="match status" value="1"/>
</dbReference>
<comment type="subcellular location">
    <subcellularLocation>
        <location evidence="1">Cytoplasm</location>
    </subcellularLocation>
</comment>
<evidence type="ECO:0000256" key="12">
    <source>
        <dbReference type="ARBA" id="ARBA00047899"/>
    </source>
</evidence>
<dbReference type="Pfam" id="PF00069">
    <property type="entry name" value="Pkinase"/>
    <property type="match status" value="1"/>
</dbReference>
<dbReference type="Gene3D" id="3.10.20.90">
    <property type="entry name" value="Phosphatidylinositol 3-kinase Catalytic Subunit, Chain A, domain 1"/>
    <property type="match status" value="1"/>
</dbReference>
<dbReference type="Pfam" id="PF12202">
    <property type="entry name" value="OSR1_C"/>
    <property type="match status" value="1"/>
</dbReference>
<feature type="compositionally biased region" description="Acidic residues" evidence="15">
    <location>
        <begin position="346"/>
        <end position="359"/>
    </location>
</feature>
<dbReference type="InterPro" id="IPR011009">
    <property type="entry name" value="Kinase-like_dom_sf"/>
</dbReference>
<reference evidence="18" key="1">
    <citation type="submission" date="2025-08" db="UniProtKB">
        <authorList>
            <consortium name="RefSeq"/>
        </authorList>
    </citation>
    <scope>IDENTIFICATION</scope>
</reference>
<evidence type="ECO:0000256" key="13">
    <source>
        <dbReference type="ARBA" id="ARBA00048679"/>
    </source>
</evidence>
<protein>
    <recommendedName>
        <fullName evidence="3">non-specific serine/threonine protein kinase</fullName>
        <ecNumber evidence="3">2.7.11.1</ecNumber>
    </recommendedName>
</protein>
<dbReference type="SMART" id="SM00220">
    <property type="entry name" value="S_TKc"/>
    <property type="match status" value="1"/>
</dbReference>
<dbReference type="FunFam" id="3.30.200.20:FF:000114">
    <property type="entry name" value="serine/threonine-protein kinase OSR1 isoform X1"/>
    <property type="match status" value="1"/>
</dbReference>
<accession>A0A6P8ER24</accession>
<evidence type="ECO:0000256" key="14">
    <source>
        <dbReference type="PROSITE-ProRule" id="PRU10141"/>
    </source>
</evidence>
<keyword evidence="11" id="KW-0007">Acetylation</keyword>
<dbReference type="Proteomes" id="UP000515152">
    <property type="component" value="Chromosome 2"/>
</dbReference>
<dbReference type="GO" id="GO:0005829">
    <property type="term" value="C:cytosol"/>
    <property type="evidence" value="ECO:0007669"/>
    <property type="project" value="TreeGrafter"/>
</dbReference>
<name>A0A6P8ER24_CLUHA</name>
<evidence type="ECO:0000259" key="16">
    <source>
        <dbReference type="PROSITE" id="PS50011"/>
    </source>
</evidence>
<dbReference type="EC" id="2.7.11.1" evidence="3"/>
<evidence type="ECO:0000256" key="9">
    <source>
        <dbReference type="ARBA" id="ARBA00022777"/>
    </source>
</evidence>
<dbReference type="InterPro" id="IPR017441">
    <property type="entry name" value="Protein_kinase_ATP_BS"/>
</dbReference>
<keyword evidence="10 14" id="KW-0067">ATP-binding</keyword>
<dbReference type="SUPFAM" id="SSF56112">
    <property type="entry name" value="Protein kinase-like (PK-like)"/>
    <property type="match status" value="1"/>
</dbReference>
<dbReference type="InterPro" id="IPR024678">
    <property type="entry name" value="Kinase_OSR1/WNK_CCT"/>
</dbReference>
<evidence type="ECO:0000256" key="11">
    <source>
        <dbReference type="ARBA" id="ARBA00022990"/>
    </source>
</evidence>
<sequence>MAEQGDPPALGHHPQPVPTTSWPIIKESYQLQEVIGSGATAVVQAALCVPRQERVAIKRINLEKCQTSMDELLKEIQAMSQCSHPNIVSYYTSFVVKDELWLVMKLLSGGSVLDIIKHTVNQGEHNSGVLDEAAIATILKEVLEGLDYLHRNGQIHRDVKAGNILLGEDGSVQIADFGVSAFLNTGGDVTRHKVRKTFVGTPCWMAPEVMEQVRGYDFKADIWSFGITAIELATGSAPYHRYPPMKVLMLTLQNDPPTLETGVEDKEMMKKYGKSCRKLIALCLQKDPAKRPTAAELLKCKFFQKAKTHEYLTEKLLCRGPKIAQRVKKVRRVPGSSGHLHKTEDGDWEWSDDELDEQSEEAKATANQGRSPRVKEENPNVQPFEHPPDVEGVVNMVLRLRNSRKELNDIRFEFAAGRDTADGVSQELFSAGLVNGHDVVVVAANLQKIVDDPITYKVLTFKLASGCDSNEIPDDVKLIGFAQLSIT</sequence>
<evidence type="ECO:0000313" key="18">
    <source>
        <dbReference type="RefSeq" id="XP_031414409.1"/>
    </source>
</evidence>
<evidence type="ECO:0000256" key="1">
    <source>
        <dbReference type="ARBA" id="ARBA00004496"/>
    </source>
</evidence>
<keyword evidence="5" id="KW-0723">Serine/threonine-protein kinase</keyword>
<keyword evidence="4" id="KW-0963">Cytoplasm</keyword>
<feature type="domain" description="Protein kinase" evidence="16">
    <location>
        <begin position="29"/>
        <end position="312"/>
    </location>
</feature>
<keyword evidence="7" id="KW-0808">Transferase</keyword>
<dbReference type="Gene3D" id="1.10.510.10">
    <property type="entry name" value="Transferase(Phosphotransferase) domain 1"/>
    <property type="match status" value="1"/>
</dbReference>
<evidence type="ECO:0000256" key="3">
    <source>
        <dbReference type="ARBA" id="ARBA00012513"/>
    </source>
</evidence>
<comment type="similarity">
    <text evidence="2">Belongs to the protein kinase superfamily. STE Ser/Thr protein kinase family. STE20 subfamily.</text>
</comment>
<dbReference type="RefSeq" id="XP_031414409.1">
    <property type="nucleotide sequence ID" value="XM_031558549.2"/>
</dbReference>
<dbReference type="Gene3D" id="3.30.200.20">
    <property type="entry name" value="Phosphorylase Kinase, domain 1"/>
    <property type="match status" value="1"/>
</dbReference>
<evidence type="ECO:0000313" key="17">
    <source>
        <dbReference type="Proteomes" id="UP000515152"/>
    </source>
</evidence>
<dbReference type="PROSITE" id="PS50011">
    <property type="entry name" value="PROTEIN_KINASE_DOM"/>
    <property type="match status" value="1"/>
</dbReference>
<comment type="catalytic activity">
    <reaction evidence="12">
        <text>L-threonyl-[protein] + ATP = O-phospho-L-threonyl-[protein] + ADP + H(+)</text>
        <dbReference type="Rhea" id="RHEA:46608"/>
        <dbReference type="Rhea" id="RHEA-COMP:11060"/>
        <dbReference type="Rhea" id="RHEA-COMP:11605"/>
        <dbReference type="ChEBI" id="CHEBI:15378"/>
        <dbReference type="ChEBI" id="CHEBI:30013"/>
        <dbReference type="ChEBI" id="CHEBI:30616"/>
        <dbReference type="ChEBI" id="CHEBI:61977"/>
        <dbReference type="ChEBI" id="CHEBI:456216"/>
        <dbReference type="EC" id="2.7.11.1"/>
    </reaction>
</comment>
<evidence type="ECO:0000256" key="8">
    <source>
        <dbReference type="ARBA" id="ARBA00022741"/>
    </source>
</evidence>
<keyword evidence="8 14" id="KW-0547">Nucleotide-binding</keyword>
<gene>
    <name evidence="18" type="primary">stk39</name>
</gene>
<dbReference type="GO" id="GO:0035556">
    <property type="term" value="P:intracellular signal transduction"/>
    <property type="evidence" value="ECO:0007669"/>
    <property type="project" value="TreeGrafter"/>
</dbReference>
<dbReference type="PROSITE" id="PS00107">
    <property type="entry name" value="PROTEIN_KINASE_ATP"/>
    <property type="match status" value="1"/>
</dbReference>
<dbReference type="GO" id="GO:0010820">
    <property type="term" value="P:positive regulation of T cell chemotaxis"/>
    <property type="evidence" value="ECO:0007669"/>
    <property type="project" value="TreeGrafter"/>
</dbReference>
<feature type="region of interest" description="Disordered" evidence="15">
    <location>
        <begin position="329"/>
        <end position="388"/>
    </location>
</feature>
<keyword evidence="17" id="KW-1185">Reference proteome</keyword>
<dbReference type="InterPro" id="IPR000719">
    <property type="entry name" value="Prot_kinase_dom"/>
</dbReference>
<evidence type="ECO:0000256" key="5">
    <source>
        <dbReference type="ARBA" id="ARBA00022527"/>
    </source>
</evidence>
<dbReference type="GO" id="GO:0005524">
    <property type="term" value="F:ATP binding"/>
    <property type="evidence" value="ECO:0007669"/>
    <property type="project" value="UniProtKB-UniRule"/>
</dbReference>
<keyword evidence="6" id="KW-0597">Phosphoprotein</keyword>